<protein>
    <submittedName>
        <fullName evidence="2">Uncharacterized protein</fullName>
    </submittedName>
</protein>
<gene>
    <name evidence="2" type="ORF">HERILL_LOCUS11379</name>
</gene>
<dbReference type="OrthoDB" id="6735508at2759"/>
<keyword evidence="3" id="KW-1185">Reference proteome</keyword>
<dbReference type="InParanoid" id="A0A7R8UY94"/>
<dbReference type="EMBL" id="LR899012">
    <property type="protein sequence ID" value="CAD7088784.1"/>
    <property type="molecule type" value="Genomic_DNA"/>
</dbReference>
<evidence type="ECO:0000256" key="1">
    <source>
        <dbReference type="SAM" id="MobiDB-lite"/>
    </source>
</evidence>
<dbReference type="Proteomes" id="UP000594454">
    <property type="component" value="Chromosome 4"/>
</dbReference>
<feature type="compositionally biased region" description="Pro residues" evidence="1">
    <location>
        <begin position="160"/>
        <end position="172"/>
    </location>
</feature>
<name>A0A7R8UY94_HERIL</name>
<accession>A0A7R8UY94</accession>
<evidence type="ECO:0000313" key="3">
    <source>
        <dbReference type="Proteomes" id="UP000594454"/>
    </source>
</evidence>
<dbReference type="AlphaFoldDB" id="A0A7R8UY94"/>
<sequence length="343" mass="38645">MRQQQTLWESASRPLFIKSVWVESSDGGYRHFILDYDNQKKINEDANKVRKGLRPTASYDLPENQSFSLQLIGSSKNCKPIESSKSFYRRRSQTVSPANKSFLDLLKRKGSAVKDDHTPSKRSSLQDISHHEAINCDEKLAERVLNWLDLAGKTTIIKPNLPPTNPPAPPKRPSASQRSKSSTRPATAVTKRPDSVKHITIIFNKEGIPVRYNRPVRFSDLFRSGYSASRKFISNMSSRNGKMTAGTGARKIQVPGSAAFDRANLELEKPKNQESASNKQTSYENDYRSLINRQILENSCNYHEARKQLHIFMPSLPKKTVTATDCESSCLSAGFSDYCKIAN</sequence>
<feature type="region of interest" description="Disordered" evidence="1">
    <location>
        <begin position="156"/>
        <end position="191"/>
    </location>
</feature>
<dbReference type="OMA" id="HRRHFIL"/>
<evidence type="ECO:0000313" key="2">
    <source>
        <dbReference type="EMBL" id="CAD7088784.1"/>
    </source>
</evidence>
<reference evidence="2 3" key="1">
    <citation type="submission" date="2020-11" db="EMBL/GenBank/DDBJ databases">
        <authorList>
            <person name="Wallbank WR R."/>
            <person name="Pardo Diaz C."/>
            <person name="Kozak K."/>
            <person name="Martin S."/>
            <person name="Jiggins C."/>
            <person name="Moest M."/>
            <person name="Warren A I."/>
            <person name="Generalovic N T."/>
            <person name="Byers J.R.P. K."/>
            <person name="Montejo-Kovacevich G."/>
            <person name="Yen C E."/>
        </authorList>
    </citation>
    <scope>NUCLEOTIDE SEQUENCE [LARGE SCALE GENOMIC DNA]</scope>
</reference>
<proteinExistence type="predicted"/>
<feature type="compositionally biased region" description="Low complexity" evidence="1">
    <location>
        <begin position="173"/>
        <end position="185"/>
    </location>
</feature>
<organism evidence="2 3">
    <name type="scientific">Hermetia illucens</name>
    <name type="common">Black soldier fly</name>
    <dbReference type="NCBI Taxonomy" id="343691"/>
    <lineage>
        <taxon>Eukaryota</taxon>
        <taxon>Metazoa</taxon>
        <taxon>Ecdysozoa</taxon>
        <taxon>Arthropoda</taxon>
        <taxon>Hexapoda</taxon>
        <taxon>Insecta</taxon>
        <taxon>Pterygota</taxon>
        <taxon>Neoptera</taxon>
        <taxon>Endopterygota</taxon>
        <taxon>Diptera</taxon>
        <taxon>Brachycera</taxon>
        <taxon>Stratiomyomorpha</taxon>
        <taxon>Stratiomyidae</taxon>
        <taxon>Hermetiinae</taxon>
        <taxon>Hermetia</taxon>
    </lineage>
</organism>